<evidence type="ECO:0000256" key="7">
    <source>
        <dbReference type="ARBA" id="ARBA00022692"/>
    </source>
</evidence>
<comment type="cofactor">
    <cofactor evidence="2">
        <name>a divalent metal cation</name>
        <dbReference type="ChEBI" id="CHEBI:60240"/>
    </cofactor>
</comment>
<dbReference type="InterPro" id="IPR036890">
    <property type="entry name" value="HATPase_C_sf"/>
</dbReference>
<evidence type="ECO:0000256" key="8">
    <source>
        <dbReference type="ARBA" id="ARBA00022777"/>
    </source>
</evidence>
<keyword evidence="9 13" id="KW-1133">Transmembrane helix</keyword>
<dbReference type="SMART" id="SM00387">
    <property type="entry name" value="HATPase_c"/>
    <property type="match status" value="1"/>
</dbReference>
<evidence type="ECO:0000256" key="12">
    <source>
        <dbReference type="SAM" id="MobiDB-lite"/>
    </source>
</evidence>
<comment type="subcellular location">
    <subcellularLocation>
        <location evidence="3">Cell membrane</location>
    </subcellularLocation>
</comment>
<dbReference type="PANTHER" id="PTHR45436">
    <property type="entry name" value="SENSOR HISTIDINE KINASE YKOH"/>
    <property type="match status" value="1"/>
</dbReference>
<feature type="domain" description="Histidine kinase" evidence="14">
    <location>
        <begin position="305"/>
        <end position="523"/>
    </location>
</feature>
<dbReference type="SMART" id="SM00388">
    <property type="entry name" value="HisKA"/>
    <property type="match status" value="1"/>
</dbReference>
<evidence type="ECO:0000256" key="2">
    <source>
        <dbReference type="ARBA" id="ARBA00001968"/>
    </source>
</evidence>
<dbReference type="SUPFAM" id="SSF55874">
    <property type="entry name" value="ATPase domain of HSP90 chaperone/DNA topoisomerase II/histidine kinase"/>
    <property type="match status" value="1"/>
</dbReference>
<protein>
    <recommendedName>
        <fullName evidence="4">histidine kinase</fullName>
        <ecNumber evidence="4">2.7.13.3</ecNumber>
    </recommendedName>
</protein>
<keyword evidence="10" id="KW-0902">Two-component regulatory system</keyword>
<dbReference type="InterPro" id="IPR003594">
    <property type="entry name" value="HATPase_dom"/>
</dbReference>
<evidence type="ECO:0000256" key="3">
    <source>
        <dbReference type="ARBA" id="ARBA00004236"/>
    </source>
</evidence>
<dbReference type="InterPro" id="IPR004358">
    <property type="entry name" value="Sig_transdc_His_kin-like_C"/>
</dbReference>
<dbReference type="Proteomes" id="UP000195011">
    <property type="component" value="Unassembled WGS sequence"/>
</dbReference>
<organism evidence="16 17">
    <name type="scientific">Clavibacter michiganensis</name>
    <dbReference type="NCBI Taxonomy" id="28447"/>
    <lineage>
        <taxon>Bacteria</taxon>
        <taxon>Bacillati</taxon>
        <taxon>Actinomycetota</taxon>
        <taxon>Actinomycetes</taxon>
        <taxon>Micrococcales</taxon>
        <taxon>Microbacteriaceae</taxon>
        <taxon>Clavibacter</taxon>
    </lineage>
</organism>
<reference evidence="16 17" key="1">
    <citation type="submission" date="2016-08" db="EMBL/GenBank/DDBJ databases">
        <title>Genome sequence of Clavibacter michiganensis spp strain CFBP8017.</title>
        <authorList>
            <person name="Thapa S.P."/>
            <person name="Coaker G."/>
            <person name="Jacques M.-A."/>
        </authorList>
    </citation>
    <scope>NUCLEOTIDE SEQUENCE [LARGE SCALE GENOMIC DNA]</scope>
    <source>
        <strain evidence="16">CFBP8017</strain>
    </source>
</reference>
<feature type="region of interest" description="Disordered" evidence="12">
    <location>
        <begin position="531"/>
        <end position="561"/>
    </location>
</feature>
<dbReference type="CDD" id="cd00082">
    <property type="entry name" value="HisKA"/>
    <property type="match status" value="1"/>
</dbReference>
<evidence type="ECO:0000259" key="14">
    <source>
        <dbReference type="PROSITE" id="PS50109"/>
    </source>
</evidence>
<accession>A0A251YKQ8</accession>
<keyword evidence="5" id="KW-0597">Phosphoprotein</keyword>
<dbReference type="GO" id="GO:0005509">
    <property type="term" value="F:calcium ion binding"/>
    <property type="evidence" value="ECO:0007669"/>
    <property type="project" value="UniProtKB-ARBA"/>
</dbReference>
<dbReference type="PROSITE" id="PS50885">
    <property type="entry name" value="HAMP"/>
    <property type="match status" value="1"/>
</dbReference>
<evidence type="ECO:0000256" key="1">
    <source>
        <dbReference type="ARBA" id="ARBA00000085"/>
    </source>
</evidence>
<dbReference type="AlphaFoldDB" id="A0A251YKQ8"/>
<dbReference type="InterPro" id="IPR003660">
    <property type="entry name" value="HAMP_dom"/>
</dbReference>
<dbReference type="SUPFAM" id="SSF47384">
    <property type="entry name" value="Homodimeric domain of signal transducing histidine kinase"/>
    <property type="match status" value="1"/>
</dbReference>
<evidence type="ECO:0000256" key="4">
    <source>
        <dbReference type="ARBA" id="ARBA00012438"/>
    </source>
</evidence>
<keyword evidence="8 16" id="KW-0418">Kinase</keyword>
<dbReference type="Pfam" id="PF00512">
    <property type="entry name" value="HisKA"/>
    <property type="match status" value="1"/>
</dbReference>
<dbReference type="Pfam" id="PF02518">
    <property type="entry name" value="HATPase_c"/>
    <property type="match status" value="1"/>
</dbReference>
<dbReference type="EMBL" id="MDJY01000033">
    <property type="protein sequence ID" value="OUE24638.1"/>
    <property type="molecule type" value="Genomic_DNA"/>
</dbReference>
<dbReference type="InterPro" id="IPR036097">
    <property type="entry name" value="HisK_dim/P_sf"/>
</dbReference>
<evidence type="ECO:0000313" key="16">
    <source>
        <dbReference type="EMBL" id="OUE24638.1"/>
    </source>
</evidence>
<dbReference type="PRINTS" id="PR00344">
    <property type="entry name" value="BCTRLSENSOR"/>
</dbReference>
<dbReference type="CDD" id="cd00075">
    <property type="entry name" value="HATPase"/>
    <property type="match status" value="1"/>
</dbReference>
<dbReference type="Gene3D" id="6.10.340.10">
    <property type="match status" value="1"/>
</dbReference>
<evidence type="ECO:0000259" key="15">
    <source>
        <dbReference type="PROSITE" id="PS50885"/>
    </source>
</evidence>
<feature type="domain" description="HAMP" evidence="15">
    <location>
        <begin position="228"/>
        <end position="290"/>
    </location>
</feature>
<dbReference type="InterPro" id="IPR003661">
    <property type="entry name" value="HisK_dim/P_dom"/>
</dbReference>
<evidence type="ECO:0000256" key="9">
    <source>
        <dbReference type="ARBA" id="ARBA00022989"/>
    </source>
</evidence>
<dbReference type="EC" id="2.7.13.3" evidence="4"/>
<keyword evidence="6" id="KW-0808">Transferase</keyword>
<dbReference type="GO" id="GO:0000155">
    <property type="term" value="F:phosphorelay sensor kinase activity"/>
    <property type="evidence" value="ECO:0007669"/>
    <property type="project" value="InterPro"/>
</dbReference>
<dbReference type="PROSITE" id="PS50109">
    <property type="entry name" value="HIS_KIN"/>
    <property type="match status" value="1"/>
</dbReference>
<evidence type="ECO:0000256" key="5">
    <source>
        <dbReference type="ARBA" id="ARBA00022553"/>
    </source>
</evidence>
<feature type="compositionally biased region" description="Low complexity" evidence="12">
    <location>
        <begin position="531"/>
        <end position="540"/>
    </location>
</feature>
<sequence length="561" mass="57405">MTTPAEPSGVAPASSAAARAASLRSRLVAAARGMTLRRRLVLSVVGLLALASILIGAVSILALRASLVQQVDQQLQATAARSESYVDRDPGGYGSFPGAPPGGLGAFGQQVGTISATIIDGVVSGGYIADRSAAAGEPGGAGAVELTERQSQQLQSVPTDGVPRTVDLGGALGSYRLVGGMSSSGATIVTGLPTKPADDVVEQLVLVITVVAALTLALAALLGTAIVRRALRPLDRVVDTATHVAALELDRGDVALEARVPASDTDERTEVGRVGAALNGLLGHVADALSSRQASEAKVRRFVSDASHELRTPLASIRGYAELTRRGPHALPEDVTHSLSRIESESVRMTTIVEDLLLLARLDEGRELESDPVDVTRILLDTVGDASAAGPDHDWDLELPEEPVSVPGDDARLRQVVVNLLANARTHTPAGTRVVASLAVEGAGSDGHAVIRVTDDGPGIPAALQESLFERFVRGDGSRARSTGGTGLGLAIAQAIVAAHDGAVWVESTPGRTVFGVRLPLVRRAAEARAAAGAPAGSASDRWAPPSGAPVAGRPGPRAGD</sequence>
<dbReference type="Gene3D" id="3.30.565.10">
    <property type="entry name" value="Histidine kinase-like ATPase, C-terminal domain"/>
    <property type="match status" value="1"/>
</dbReference>
<proteinExistence type="predicted"/>
<name>A0A251YKQ8_9MICO</name>
<dbReference type="Gene3D" id="1.10.287.130">
    <property type="match status" value="1"/>
</dbReference>
<dbReference type="InterPro" id="IPR050428">
    <property type="entry name" value="TCS_sensor_his_kinase"/>
</dbReference>
<dbReference type="GO" id="GO:0005886">
    <property type="term" value="C:plasma membrane"/>
    <property type="evidence" value="ECO:0007669"/>
    <property type="project" value="UniProtKB-SubCell"/>
</dbReference>
<feature type="transmembrane region" description="Helical" evidence="13">
    <location>
        <begin position="204"/>
        <end position="227"/>
    </location>
</feature>
<comment type="catalytic activity">
    <reaction evidence="1">
        <text>ATP + protein L-histidine = ADP + protein N-phospho-L-histidine.</text>
        <dbReference type="EC" id="2.7.13.3"/>
    </reaction>
</comment>
<evidence type="ECO:0000313" key="17">
    <source>
        <dbReference type="Proteomes" id="UP000195011"/>
    </source>
</evidence>
<dbReference type="InterPro" id="IPR005467">
    <property type="entry name" value="His_kinase_dom"/>
</dbReference>
<dbReference type="SMART" id="SM00304">
    <property type="entry name" value="HAMP"/>
    <property type="match status" value="1"/>
</dbReference>
<dbReference type="PANTHER" id="PTHR45436:SF5">
    <property type="entry name" value="SENSOR HISTIDINE KINASE TRCS"/>
    <property type="match status" value="1"/>
</dbReference>
<evidence type="ECO:0000256" key="10">
    <source>
        <dbReference type="ARBA" id="ARBA00023012"/>
    </source>
</evidence>
<evidence type="ECO:0000256" key="6">
    <source>
        <dbReference type="ARBA" id="ARBA00022679"/>
    </source>
</evidence>
<dbReference type="FunFam" id="1.10.287.130:FF:000001">
    <property type="entry name" value="Two-component sensor histidine kinase"/>
    <property type="match status" value="1"/>
</dbReference>
<evidence type="ECO:0000256" key="11">
    <source>
        <dbReference type="ARBA" id="ARBA00023136"/>
    </source>
</evidence>
<comment type="caution">
    <text evidence="16">The sequence shown here is derived from an EMBL/GenBank/DDBJ whole genome shotgun (WGS) entry which is preliminary data.</text>
</comment>
<feature type="transmembrane region" description="Helical" evidence="13">
    <location>
        <begin position="40"/>
        <end position="63"/>
    </location>
</feature>
<keyword evidence="11 13" id="KW-0472">Membrane</keyword>
<keyword evidence="7 13" id="KW-0812">Transmembrane</keyword>
<evidence type="ECO:0000256" key="13">
    <source>
        <dbReference type="SAM" id="Phobius"/>
    </source>
</evidence>
<gene>
    <name evidence="16" type="primary">tcrY_2</name>
    <name evidence="16" type="ORF">BFL36_06085</name>
</gene>
<dbReference type="FunFam" id="3.30.565.10:FF:000006">
    <property type="entry name" value="Sensor histidine kinase WalK"/>
    <property type="match status" value="1"/>
</dbReference>